<proteinExistence type="predicted"/>
<comment type="caution">
    <text evidence="1">The sequence shown here is derived from an EMBL/GenBank/DDBJ whole genome shotgun (WGS) entry which is preliminary data.</text>
</comment>
<feature type="non-terminal residue" evidence="1">
    <location>
        <position position="1"/>
    </location>
</feature>
<name>A0AAU9VVY4_9CNID</name>
<sequence>SHGSQVDNQTWFDATLKAKNSNNDDTWLLYKNKSNLLKKECYKVHWEYLNRLANNLFNDRNEQKLFWNYLRLKNNGTNDLIILQLHNGDILTNESNITESMDEYFALVFTKEYSSNFPLFNQNYQRH</sequence>
<dbReference type="AlphaFoldDB" id="A0AAU9VVY4"/>
<gene>
    <name evidence="1" type="ORF">PMEA_00026037</name>
</gene>
<keyword evidence="2" id="KW-1185">Reference proteome</keyword>
<reference evidence="1 2" key="1">
    <citation type="submission" date="2022-05" db="EMBL/GenBank/DDBJ databases">
        <authorList>
            <consortium name="Genoscope - CEA"/>
            <person name="William W."/>
        </authorList>
    </citation>
    <scope>NUCLEOTIDE SEQUENCE [LARGE SCALE GENOMIC DNA]</scope>
</reference>
<evidence type="ECO:0000313" key="2">
    <source>
        <dbReference type="Proteomes" id="UP001159428"/>
    </source>
</evidence>
<accession>A0AAU9VVY4</accession>
<organism evidence="1 2">
    <name type="scientific">Pocillopora meandrina</name>
    <dbReference type="NCBI Taxonomy" id="46732"/>
    <lineage>
        <taxon>Eukaryota</taxon>
        <taxon>Metazoa</taxon>
        <taxon>Cnidaria</taxon>
        <taxon>Anthozoa</taxon>
        <taxon>Hexacorallia</taxon>
        <taxon>Scleractinia</taxon>
        <taxon>Astrocoeniina</taxon>
        <taxon>Pocilloporidae</taxon>
        <taxon>Pocillopora</taxon>
    </lineage>
</organism>
<evidence type="ECO:0000313" key="1">
    <source>
        <dbReference type="EMBL" id="CAH3040455.1"/>
    </source>
</evidence>
<protein>
    <submittedName>
        <fullName evidence="1">Uncharacterized protein</fullName>
    </submittedName>
</protein>
<dbReference type="EMBL" id="CALNXJ010000005">
    <property type="protein sequence ID" value="CAH3040455.1"/>
    <property type="molecule type" value="Genomic_DNA"/>
</dbReference>
<dbReference type="Proteomes" id="UP001159428">
    <property type="component" value="Unassembled WGS sequence"/>
</dbReference>